<dbReference type="GO" id="GO:0034338">
    <property type="term" value="F:short-chain carboxylesterase activity"/>
    <property type="evidence" value="ECO:0007669"/>
    <property type="project" value="TreeGrafter"/>
</dbReference>
<dbReference type="PANTHER" id="PTHR10794:SF92">
    <property type="entry name" value="EMBRYOGENESIS-ASSOCIATED PROTEIN EMB8"/>
    <property type="match status" value="1"/>
</dbReference>
<protein>
    <recommendedName>
        <fullName evidence="4">Embryogenesis-associated protein EMB8</fullName>
    </recommendedName>
</protein>
<evidence type="ECO:0000313" key="3">
    <source>
        <dbReference type="Proteomes" id="UP001157006"/>
    </source>
</evidence>
<evidence type="ECO:0008006" key="4">
    <source>
        <dbReference type="Google" id="ProtNLM"/>
    </source>
</evidence>
<dbReference type="Gene3D" id="3.40.50.1820">
    <property type="entry name" value="alpha/beta hydrolase"/>
    <property type="match status" value="1"/>
</dbReference>
<organism evidence="2 3">
    <name type="scientific">Vicia faba</name>
    <name type="common">Broad bean</name>
    <name type="synonym">Faba vulgaris</name>
    <dbReference type="NCBI Taxonomy" id="3906"/>
    <lineage>
        <taxon>Eukaryota</taxon>
        <taxon>Viridiplantae</taxon>
        <taxon>Streptophyta</taxon>
        <taxon>Embryophyta</taxon>
        <taxon>Tracheophyta</taxon>
        <taxon>Spermatophyta</taxon>
        <taxon>Magnoliopsida</taxon>
        <taxon>eudicotyledons</taxon>
        <taxon>Gunneridae</taxon>
        <taxon>Pentapetalae</taxon>
        <taxon>rosids</taxon>
        <taxon>fabids</taxon>
        <taxon>Fabales</taxon>
        <taxon>Fabaceae</taxon>
        <taxon>Papilionoideae</taxon>
        <taxon>50 kb inversion clade</taxon>
        <taxon>NPAAA clade</taxon>
        <taxon>Hologalegina</taxon>
        <taxon>IRL clade</taxon>
        <taxon>Fabeae</taxon>
        <taxon>Vicia</taxon>
    </lineage>
</organism>
<dbReference type="InterPro" id="IPR050960">
    <property type="entry name" value="AB_hydrolase_4_sf"/>
</dbReference>
<name>A0AAV1APB0_VICFA</name>
<evidence type="ECO:0000256" key="1">
    <source>
        <dbReference type="ARBA" id="ARBA00010884"/>
    </source>
</evidence>
<keyword evidence="3" id="KW-1185">Reference proteome</keyword>
<proteinExistence type="inferred from homology"/>
<dbReference type="PANTHER" id="PTHR10794">
    <property type="entry name" value="ABHYDROLASE DOMAIN-CONTAINING PROTEIN"/>
    <property type="match status" value="1"/>
</dbReference>
<dbReference type="EMBL" id="OX451739">
    <property type="protein sequence ID" value="CAI8610935.1"/>
    <property type="molecule type" value="Genomic_DNA"/>
</dbReference>
<gene>
    <name evidence="2" type="ORF">VFH_IV205400</name>
</gene>
<sequence>MLAVTLTPFLPAKPSPSRQLRLYKRRRLKIKASFPLPSPSPFEDLFTTLISQCPSVNSLDFIVPALGLSSGAALFFSRFKSTRIPDSDSDAGEWILFASPTPFNRFVMLRCPSISFKESRGEVNERLVKEEKHYVTVNRGKVNAKKKEKVFDSGELSYQRVCLSAPDGGVVSLDWPVDLDLEEESGLDSTLLLVPGTPQGSMDDDIRFFVVEALKRGFFPVVMNPRGCASSPLTTPRLFTAADSDDICTAITYINKARPWTTLMGVGWGYGANMLSKYLAEVGEKTPLTAATCIDNPFDLDEVTRTFPHHQVTDQKLTRGLVDILKTNKALFQGKTKGFVVEKALLAKSIRDFDEAISMVSYGFVDLEEFYRKSSTTNIIKDIKIPVLFIQSDNGMVPVFSVPRNLIAENPFTSLLLCSCLPSNVMDTETSALSWCQLVTVEVLKTILDWADRPANQLAARVNLLHIS</sequence>
<reference evidence="2 3" key="1">
    <citation type="submission" date="2023-01" db="EMBL/GenBank/DDBJ databases">
        <authorList>
            <person name="Kreplak J."/>
        </authorList>
    </citation>
    <scope>NUCLEOTIDE SEQUENCE [LARGE SCALE GENOMIC DNA]</scope>
</reference>
<comment type="similarity">
    <text evidence="1">Belongs to the AB hydrolase superfamily. AB hydrolase 4 family.</text>
</comment>
<accession>A0AAV1APB0</accession>
<dbReference type="Proteomes" id="UP001157006">
    <property type="component" value="Chromosome 4"/>
</dbReference>
<dbReference type="GO" id="GO:0047372">
    <property type="term" value="F:monoacylglycerol lipase activity"/>
    <property type="evidence" value="ECO:0007669"/>
    <property type="project" value="TreeGrafter"/>
</dbReference>
<dbReference type="AlphaFoldDB" id="A0AAV1APB0"/>
<evidence type="ECO:0000313" key="2">
    <source>
        <dbReference type="EMBL" id="CAI8610935.1"/>
    </source>
</evidence>
<dbReference type="InterPro" id="IPR029058">
    <property type="entry name" value="AB_hydrolase_fold"/>
</dbReference>
<dbReference type="SUPFAM" id="SSF53474">
    <property type="entry name" value="alpha/beta-Hydrolases"/>
    <property type="match status" value="1"/>
</dbReference>